<dbReference type="AlphaFoldDB" id="A0A6A7B527"/>
<reference evidence="1" key="1">
    <citation type="submission" date="2020-01" db="EMBL/GenBank/DDBJ databases">
        <authorList>
            <consortium name="DOE Joint Genome Institute"/>
            <person name="Haridas S."/>
            <person name="Albert R."/>
            <person name="Binder M."/>
            <person name="Bloem J."/>
            <person name="Labutti K."/>
            <person name="Salamov A."/>
            <person name="Andreopoulos B."/>
            <person name="Baker S.E."/>
            <person name="Barry K."/>
            <person name="Bills G."/>
            <person name="Bluhm B.H."/>
            <person name="Cannon C."/>
            <person name="Castanera R."/>
            <person name="Culley D.E."/>
            <person name="Daum C."/>
            <person name="Ezra D."/>
            <person name="Gonzalez J.B."/>
            <person name="Henrissat B."/>
            <person name="Kuo A."/>
            <person name="Liang C."/>
            <person name="Lipzen A."/>
            <person name="Lutzoni F."/>
            <person name="Magnuson J."/>
            <person name="Mondo S."/>
            <person name="Nolan M."/>
            <person name="Ohm R."/>
            <person name="Pangilinan J."/>
            <person name="Park H.-J."/>
            <person name="Ramirez L."/>
            <person name="Alfaro M."/>
            <person name="Sun H."/>
            <person name="Tritt A."/>
            <person name="Yoshinaga Y."/>
            <person name="Zwiers L.-H."/>
            <person name="Turgeon B.G."/>
            <person name="Goodwin S.B."/>
            <person name="Spatafora J.W."/>
            <person name="Crous P.W."/>
            <person name="Grigoriev I.V."/>
        </authorList>
    </citation>
    <scope>NUCLEOTIDE SEQUENCE</scope>
    <source>
        <strain evidence="1">IPT5</strain>
    </source>
</reference>
<evidence type="ECO:0000313" key="1">
    <source>
        <dbReference type="EMBL" id="KAF2850324.1"/>
    </source>
</evidence>
<keyword evidence="2" id="KW-1185">Reference proteome</keyword>
<accession>A0A6A7B527</accession>
<sequence length="238" mass="27395">MHTKFEMLQEYFGVKTFQEAGQLYDNDYDKGEPTGSNWTSLRLPYRAPDCADLPSMNEIRSAIETNQVTFGYNKYRVCTLGRSVVKWGSQVVIQGAEDLLYIKANSQARVPTVYAAFIEEDMYRGRPCSVHYVVMERIDGVNLTCLWDKVSDEARSIISSRMFEQIHHPRAMPSLGYYGRVHNLPLDPRSPLVCVRQDERCGPYESYAESYPGFYNGLVRQTKSEEGAEDWEVTYIDF</sequence>
<evidence type="ECO:0000313" key="2">
    <source>
        <dbReference type="Proteomes" id="UP000799423"/>
    </source>
</evidence>
<dbReference type="Proteomes" id="UP000799423">
    <property type="component" value="Unassembled WGS sequence"/>
</dbReference>
<dbReference type="OrthoDB" id="4177236at2759"/>
<organism evidence="1 2">
    <name type="scientific">Plenodomus tracheiphilus IPT5</name>
    <dbReference type="NCBI Taxonomy" id="1408161"/>
    <lineage>
        <taxon>Eukaryota</taxon>
        <taxon>Fungi</taxon>
        <taxon>Dikarya</taxon>
        <taxon>Ascomycota</taxon>
        <taxon>Pezizomycotina</taxon>
        <taxon>Dothideomycetes</taxon>
        <taxon>Pleosporomycetidae</taxon>
        <taxon>Pleosporales</taxon>
        <taxon>Pleosporineae</taxon>
        <taxon>Leptosphaeriaceae</taxon>
        <taxon>Plenodomus</taxon>
    </lineage>
</organism>
<name>A0A6A7B527_9PLEO</name>
<feature type="non-terminal residue" evidence="1">
    <location>
        <position position="238"/>
    </location>
</feature>
<dbReference type="EMBL" id="MU006307">
    <property type="protein sequence ID" value="KAF2850324.1"/>
    <property type="molecule type" value="Genomic_DNA"/>
</dbReference>
<proteinExistence type="predicted"/>
<gene>
    <name evidence="1" type="ORF">T440DRAFT_358557</name>
</gene>
<protein>
    <submittedName>
        <fullName evidence="1">Uncharacterized protein</fullName>
    </submittedName>
</protein>